<sequence>MPRPLLCLLCLFMALPGTPTRAEDLVIYGDVAYRPVSWLENGENRGLAVALVEHVRQSTGLELRLVLQPWKRSYQAALAGEGGIIGLSLTRERQQLFDYSPLIYDSQILVVTRRERPACDKGPASLRGRKVAGHLGVSYGENIDAAIRAGDISMTRDGSLEVRVRNLLAGNIDCILMSSGRKGLEDVLRNSPDLDRRSDEIIVLDQPINSDPLYLAFRKGSISPQTRERIFAALARWKPAAPNQ</sequence>
<evidence type="ECO:0000256" key="1">
    <source>
        <dbReference type="ARBA" id="ARBA00022729"/>
    </source>
</evidence>
<feature type="signal peptide" evidence="2">
    <location>
        <begin position="1"/>
        <end position="22"/>
    </location>
</feature>
<reference evidence="4 5" key="1">
    <citation type="submission" date="2020-10" db="EMBL/GenBank/DDBJ databases">
        <title>The genome sequence of Chitinilyticum litopenaei 4Y14.</title>
        <authorList>
            <person name="Liu Y."/>
        </authorList>
    </citation>
    <scope>NUCLEOTIDE SEQUENCE [LARGE SCALE GENOMIC DNA]</scope>
    <source>
        <strain evidence="4 5">4Y14</strain>
    </source>
</reference>
<dbReference type="PANTHER" id="PTHR35936:SF25">
    <property type="entry name" value="ABC TRANSPORTER SUBSTRATE-BINDING PROTEIN"/>
    <property type="match status" value="1"/>
</dbReference>
<dbReference type="InterPro" id="IPR001638">
    <property type="entry name" value="Solute-binding_3/MltF_N"/>
</dbReference>
<proteinExistence type="predicted"/>
<dbReference type="EMBL" id="JADFUA010000003">
    <property type="protein sequence ID" value="MBE9609245.1"/>
    <property type="molecule type" value="Genomic_DNA"/>
</dbReference>
<keyword evidence="1 2" id="KW-0732">Signal</keyword>
<evidence type="ECO:0000259" key="3">
    <source>
        <dbReference type="Pfam" id="PF00497"/>
    </source>
</evidence>
<dbReference type="PANTHER" id="PTHR35936">
    <property type="entry name" value="MEMBRANE-BOUND LYTIC MUREIN TRANSGLYCOSYLASE F"/>
    <property type="match status" value="1"/>
</dbReference>
<dbReference type="Gene3D" id="3.40.190.10">
    <property type="entry name" value="Periplasmic binding protein-like II"/>
    <property type="match status" value="2"/>
</dbReference>
<dbReference type="AlphaFoldDB" id="A0A8J7FZL2"/>
<feature type="domain" description="Solute-binding protein family 3/N-terminal" evidence="3">
    <location>
        <begin position="26"/>
        <end position="234"/>
    </location>
</feature>
<comment type="caution">
    <text evidence="4">The sequence shown here is derived from an EMBL/GenBank/DDBJ whole genome shotgun (WGS) entry which is preliminary data.</text>
</comment>
<dbReference type="SUPFAM" id="SSF53850">
    <property type="entry name" value="Periplasmic binding protein-like II"/>
    <property type="match status" value="1"/>
</dbReference>
<name>A0A8J7FZL2_9NEIS</name>
<dbReference type="RefSeq" id="WP_194115754.1">
    <property type="nucleotide sequence ID" value="NZ_JADFUA010000003.1"/>
</dbReference>
<keyword evidence="5" id="KW-1185">Reference proteome</keyword>
<protein>
    <submittedName>
        <fullName evidence="4">Transporter substrate-binding domain-containing protein</fullName>
    </submittedName>
</protein>
<dbReference type="Proteomes" id="UP000604481">
    <property type="component" value="Unassembled WGS sequence"/>
</dbReference>
<evidence type="ECO:0000256" key="2">
    <source>
        <dbReference type="SAM" id="SignalP"/>
    </source>
</evidence>
<gene>
    <name evidence="4" type="ORF">INR99_07780</name>
</gene>
<feature type="chain" id="PRO_5035276342" evidence="2">
    <location>
        <begin position="23"/>
        <end position="244"/>
    </location>
</feature>
<evidence type="ECO:0000313" key="4">
    <source>
        <dbReference type="EMBL" id="MBE9609245.1"/>
    </source>
</evidence>
<accession>A0A8J7FZL2</accession>
<organism evidence="4 5">
    <name type="scientific">Chitinilyticum piscinae</name>
    <dbReference type="NCBI Taxonomy" id="2866724"/>
    <lineage>
        <taxon>Bacteria</taxon>
        <taxon>Pseudomonadati</taxon>
        <taxon>Pseudomonadota</taxon>
        <taxon>Betaproteobacteria</taxon>
        <taxon>Neisseriales</taxon>
        <taxon>Chitinibacteraceae</taxon>
        <taxon>Chitinilyticum</taxon>
    </lineage>
</organism>
<dbReference type="Pfam" id="PF00497">
    <property type="entry name" value="SBP_bac_3"/>
    <property type="match status" value="1"/>
</dbReference>
<evidence type="ECO:0000313" key="5">
    <source>
        <dbReference type="Proteomes" id="UP000604481"/>
    </source>
</evidence>